<dbReference type="EMBL" id="FWXH01000045">
    <property type="protein sequence ID" value="SMC29424.1"/>
    <property type="molecule type" value="Genomic_DNA"/>
</dbReference>
<evidence type="ECO:0000313" key="1">
    <source>
        <dbReference type="EMBL" id="SMC29424.1"/>
    </source>
</evidence>
<proteinExistence type="predicted"/>
<sequence>MDFVYLSAMLGLIQICEYSVEDAKVRKPLSYAKVAVMFLIIGITLGKAGV</sequence>
<gene>
    <name evidence="1" type="ORF">SAMN02745134_03894</name>
</gene>
<organism evidence="1 2">
    <name type="scientific">Clostridium acidisoli DSM 12555</name>
    <dbReference type="NCBI Taxonomy" id="1121291"/>
    <lineage>
        <taxon>Bacteria</taxon>
        <taxon>Bacillati</taxon>
        <taxon>Bacillota</taxon>
        <taxon>Clostridia</taxon>
        <taxon>Eubacteriales</taxon>
        <taxon>Clostridiaceae</taxon>
        <taxon>Clostridium</taxon>
    </lineage>
</organism>
<protein>
    <submittedName>
        <fullName evidence="1">Uncharacterized protein</fullName>
    </submittedName>
</protein>
<dbReference type="AlphaFoldDB" id="A0A1W1XZW5"/>
<dbReference type="RefSeq" id="WP_176212761.1">
    <property type="nucleotide sequence ID" value="NZ_FWXH01000045.1"/>
</dbReference>
<name>A0A1W1XZW5_9CLOT</name>
<dbReference type="Proteomes" id="UP000192468">
    <property type="component" value="Unassembled WGS sequence"/>
</dbReference>
<reference evidence="1 2" key="1">
    <citation type="submission" date="2017-04" db="EMBL/GenBank/DDBJ databases">
        <authorList>
            <person name="Afonso C.L."/>
            <person name="Miller P.J."/>
            <person name="Scott M.A."/>
            <person name="Spackman E."/>
            <person name="Goraichik I."/>
            <person name="Dimitrov K.M."/>
            <person name="Suarez D.L."/>
            <person name="Swayne D.E."/>
        </authorList>
    </citation>
    <scope>NUCLEOTIDE SEQUENCE [LARGE SCALE GENOMIC DNA]</scope>
    <source>
        <strain evidence="1 2">DSM 12555</strain>
    </source>
</reference>
<evidence type="ECO:0000313" key="2">
    <source>
        <dbReference type="Proteomes" id="UP000192468"/>
    </source>
</evidence>
<accession>A0A1W1XZW5</accession>
<keyword evidence="2" id="KW-1185">Reference proteome</keyword>